<protein>
    <submittedName>
        <fullName evidence="1">Uncharacterized protein</fullName>
    </submittedName>
</protein>
<dbReference type="EMBL" id="GGEC01038456">
    <property type="protein sequence ID" value="MBX18940.1"/>
    <property type="molecule type" value="Transcribed_RNA"/>
</dbReference>
<dbReference type="AlphaFoldDB" id="A0A2P2LLT7"/>
<reference evidence="1" key="1">
    <citation type="submission" date="2018-02" db="EMBL/GenBank/DDBJ databases">
        <title>Rhizophora mucronata_Transcriptome.</title>
        <authorList>
            <person name="Meera S.P."/>
            <person name="Sreeshan A."/>
            <person name="Augustine A."/>
        </authorList>
    </citation>
    <scope>NUCLEOTIDE SEQUENCE</scope>
    <source>
        <tissue evidence="1">Leaf</tissue>
    </source>
</reference>
<proteinExistence type="predicted"/>
<name>A0A2P2LLT7_RHIMU</name>
<accession>A0A2P2LLT7</accession>
<organism evidence="1">
    <name type="scientific">Rhizophora mucronata</name>
    <name type="common">Asiatic mangrove</name>
    <dbReference type="NCBI Taxonomy" id="61149"/>
    <lineage>
        <taxon>Eukaryota</taxon>
        <taxon>Viridiplantae</taxon>
        <taxon>Streptophyta</taxon>
        <taxon>Embryophyta</taxon>
        <taxon>Tracheophyta</taxon>
        <taxon>Spermatophyta</taxon>
        <taxon>Magnoliopsida</taxon>
        <taxon>eudicotyledons</taxon>
        <taxon>Gunneridae</taxon>
        <taxon>Pentapetalae</taxon>
        <taxon>rosids</taxon>
        <taxon>fabids</taxon>
        <taxon>Malpighiales</taxon>
        <taxon>Rhizophoraceae</taxon>
        <taxon>Rhizophora</taxon>
    </lineage>
</organism>
<sequence>MHLFCAKYLKNSFGSCWLSFG</sequence>
<evidence type="ECO:0000313" key="1">
    <source>
        <dbReference type="EMBL" id="MBX18940.1"/>
    </source>
</evidence>